<dbReference type="Gene3D" id="3.40.190.80">
    <property type="match status" value="1"/>
</dbReference>
<evidence type="ECO:0000256" key="5">
    <source>
        <dbReference type="ARBA" id="ARBA00022723"/>
    </source>
</evidence>
<dbReference type="GO" id="GO:0005986">
    <property type="term" value="P:sucrose biosynthetic process"/>
    <property type="evidence" value="ECO:0007669"/>
    <property type="project" value="TreeGrafter"/>
</dbReference>
<evidence type="ECO:0000256" key="7">
    <source>
        <dbReference type="ARBA" id="ARBA00022842"/>
    </source>
</evidence>
<feature type="binding site" evidence="10">
    <location>
        <position position="114"/>
    </location>
    <ligand>
        <name>Mg(2+)</name>
        <dbReference type="ChEBI" id="CHEBI:18420"/>
        <label>2</label>
    </ligand>
</feature>
<dbReference type="GO" id="GO:0006000">
    <property type="term" value="P:fructose metabolic process"/>
    <property type="evidence" value="ECO:0007669"/>
    <property type="project" value="TreeGrafter"/>
</dbReference>
<comment type="caution">
    <text evidence="10">Lacks conserved residue(s) required for the propagation of feature annotation.</text>
</comment>
<dbReference type="EC" id="3.1.3.11" evidence="10"/>
<keyword evidence="6 10" id="KW-0378">Hydrolase</keyword>
<keyword evidence="5 10" id="KW-0479">Metal-binding</keyword>
<feature type="binding site" evidence="10">
    <location>
        <begin position="114"/>
        <end position="117"/>
    </location>
    <ligand>
        <name>substrate</name>
    </ligand>
</feature>
<dbReference type="Pfam" id="PF18913">
    <property type="entry name" value="FBPase_C"/>
    <property type="match status" value="1"/>
</dbReference>
<proteinExistence type="inferred from homology"/>
<feature type="region of interest" description="Disordered" evidence="12">
    <location>
        <begin position="332"/>
        <end position="351"/>
    </location>
</feature>
<comment type="subcellular location">
    <subcellularLocation>
        <location evidence="10">Cytoplasm</location>
    </subcellularLocation>
</comment>
<feature type="binding site" evidence="10">
    <location>
        <position position="205"/>
    </location>
    <ligand>
        <name>substrate</name>
    </ligand>
</feature>
<comment type="pathway">
    <text evidence="9">Carbohydrate biosynthesis.</text>
</comment>
<dbReference type="InterPro" id="IPR033391">
    <property type="entry name" value="FBPase_N"/>
</dbReference>
<dbReference type="GO" id="GO:0019253">
    <property type="term" value="P:reductive pentose-phosphate cycle"/>
    <property type="evidence" value="ECO:0007669"/>
    <property type="project" value="UniProtKB-KW"/>
</dbReference>
<evidence type="ECO:0000256" key="8">
    <source>
        <dbReference type="ARBA" id="ARBA00023277"/>
    </source>
</evidence>
<dbReference type="NCBIfam" id="NF006779">
    <property type="entry name" value="PRK09293.1-3"/>
    <property type="match status" value="1"/>
</dbReference>
<dbReference type="PRINTS" id="PR00115">
    <property type="entry name" value="F16BPHPHTASE"/>
</dbReference>
<evidence type="ECO:0000259" key="13">
    <source>
        <dbReference type="Pfam" id="PF00316"/>
    </source>
</evidence>
<dbReference type="AlphaFoldDB" id="A0A2Y8ZR08"/>
<dbReference type="CDD" id="cd00354">
    <property type="entry name" value="FBPase"/>
    <property type="match status" value="1"/>
</dbReference>
<dbReference type="SUPFAM" id="SSF56655">
    <property type="entry name" value="Carbohydrate phosphatase"/>
    <property type="match status" value="1"/>
</dbReference>
<feature type="binding site" evidence="10">
    <location>
        <position position="111"/>
    </location>
    <ligand>
        <name>Mg(2+)</name>
        <dbReference type="ChEBI" id="CHEBI:18420"/>
        <label>1</label>
    </ligand>
</feature>
<comment type="cofactor">
    <cofactor evidence="10">
        <name>Mg(2+)</name>
        <dbReference type="ChEBI" id="CHEBI:18420"/>
    </cofactor>
    <text evidence="10">Binds 2 magnesium ions per subunit.</text>
</comment>
<dbReference type="PANTHER" id="PTHR11556:SF35">
    <property type="entry name" value="SEDOHEPTULOSE-1,7-BISPHOSPHATASE, CHLOROPLASTIC"/>
    <property type="match status" value="1"/>
</dbReference>
<feature type="binding site" evidence="10">
    <location>
        <position position="277"/>
    </location>
    <ligand>
        <name>Mg(2+)</name>
        <dbReference type="ChEBI" id="CHEBI:18420"/>
        <label>2</label>
    </ligand>
</feature>
<comment type="subunit">
    <text evidence="10">Homotetramer.</text>
</comment>
<feature type="compositionally biased region" description="Polar residues" evidence="12">
    <location>
        <begin position="1"/>
        <end position="10"/>
    </location>
</feature>
<keyword evidence="4" id="KW-0113">Calvin cycle</keyword>
<keyword evidence="7 10" id="KW-0460">Magnesium</keyword>
<evidence type="ECO:0000313" key="15">
    <source>
        <dbReference type="EMBL" id="SSA34315.1"/>
    </source>
</evidence>
<dbReference type="GO" id="GO:0042132">
    <property type="term" value="F:fructose 1,6-bisphosphate 1-phosphatase activity"/>
    <property type="evidence" value="ECO:0007669"/>
    <property type="project" value="UniProtKB-UniRule"/>
</dbReference>
<dbReference type="FunFam" id="3.40.190.80:FF:000011">
    <property type="entry name" value="Fructose-1,6-bisphosphatase class 1"/>
    <property type="match status" value="1"/>
</dbReference>
<dbReference type="RefSeq" id="WP_109684895.1">
    <property type="nucleotide sequence ID" value="NZ_QGDN01000001.1"/>
</dbReference>
<evidence type="ECO:0000256" key="9">
    <source>
        <dbReference type="ARBA" id="ARBA00024331"/>
    </source>
</evidence>
<dbReference type="GO" id="GO:0030388">
    <property type="term" value="P:fructose 1,6-bisphosphate metabolic process"/>
    <property type="evidence" value="ECO:0007669"/>
    <property type="project" value="TreeGrafter"/>
</dbReference>
<organism evidence="15 16">
    <name type="scientific">Branchiibius hedensis</name>
    <dbReference type="NCBI Taxonomy" id="672460"/>
    <lineage>
        <taxon>Bacteria</taxon>
        <taxon>Bacillati</taxon>
        <taxon>Actinomycetota</taxon>
        <taxon>Actinomycetes</taxon>
        <taxon>Micrococcales</taxon>
        <taxon>Dermacoccaceae</taxon>
        <taxon>Branchiibius</taxon>
    </lineage>
</organism>
<dbReference type="PANTHER" id="PTHR11556">
    <property type="entry name" value="FRUCTOSE-1,6-BISPHOSPHATASE-RELATED"/>
    <property type="match status" value="1"/>
</dbReference>
<protein>
    <recommendedName>
        <fullName evidence="10">Fructose-1,6-bisphosphatase class 1</fullName>
        <shortName evidence="10">FBPase class 1</shortName>
        <ecNumber evidence="10">3.1.3.11</ecNumber>
    </recommendedName>
    <alternativeName>
        <fullName evidence="10">D-fructose-1,6-bisphosphate 1-phosphohydrolase class 1</fullName>
    </alternativeName>
</protein>
<keyword evidence="8 10" id="KW-0119">Carbohydrate metabolism</keyword>
<dbReference type="InterPro" id="IPR044015">
    <property type="entry name" value="FBPase_C_dom"/>
</dbReference>
<comment type="catalytic activity">
    <reaction evidence="1 10">
        <text>beta-D-fructose 1,6-bisphosphate + H2O = beta-D-fructose 6-phosphate + phosphate</text>
        <dbReference type="Rhea" id="RHEA:11064"/>
        <dbReference type="ChEBI" id="CHEBI:15377"/>
        <dbReference type="ChEBI" id="CHEBI:32966"/>
        <dbReference type="ChEBI" id="CHEBI:43474"/>
        <dbReference type="ChEBI" id="CHEBI:57634"/>
        <dbReference type="EC" id="3.1.3.11"/>
    </reaction>
</comment>
<dbReference type="GO" id="GO:0000287">
    <property type="term" value="F:magnesium ion binding"/>
    <property type="evidence" value="ECO:0007669"/>
    <property type="project" value="UniProtKB-UniRule"/>
</dbReference>
<feature type="compositionally biased region" description="Low complexity" evidence="12">
    <location>
        <begin position="332"/>
        <end position="345"/>
    </location>
</feature>
<evidence type="ECO:0000256" key="3">
    <source>
        <dbReference type="ARBA" id="ARBA00022490"/>
    </source>
</evidence>
<feature type="domain" description="Fructose-1-6-bisphosphatase class 1 C-terminal" evidence="14">
    <location>
        <begin position="195"/>
        <end position="327"/>
    </location>
</feature>
<gene>
    <name evidence="10" type="primary">fbp</name>
    <name evidence="15" type="ORF">SAMN04489750_1631</name>
</gene>
<dbReference type="HAMAP" id="MF_01855">
    <property type="entry name" value="FBPase_class1"/>
    <property type="match status" value="1"/>
</dbReference>
<dbReference type="PIRSF" id="PIRSF500210">
    <property type="entry name" value="FBPtase"/>
    <property type="match status" value="1"/>
</dbReference>
<sequence length="351" mass="36719">MSSPSLSEFLTQPEVAGRPRTSSATAAGVVAVSQACRAVAGQLGFGALRPGDAPVGEVNVHGEQQQALDVLAHGLFVEAAEGCSQFAGVLSEESEEVISADPAGTLLLAFDPLDGSSNLEINGPVGSIFSIVERTRTGPVTAEEFLGVGTSQVAAGYALYGSHTVLMISVGDGVHAFTLDPATGQFRLSGSKVRIPAATQEYAINAANSRFWEPPVARYVAECCAGATGPRGKDFNTRWIAAVVSDTHRILTRGGVFLYPRDDRPAYREGRLRIAYEANPIAFLVEQAGGLATDGSTRILSLTPTTVHERVPLVFGSSEEVALISEYHCEASRSGSAGAAQQANGRSREPS</sequence>
<accession>A0A2Y8ZR08</accession>
<dbReference type="OrthoDB" id="9806756at2"/>
<dbReference type="Gene3D" id="3.30.540.10">
    <property type="entry name" value="Fructose-1,6-Bisphosphatase, subunit A, domain 1"/>
    <property type="match status" value="1"/>
</dbReference>
<evidence type="ECO:0000256" key="12">
    <source>
        <dbReference type="SAM" id="MobiDB-lite"/>
    </source>
</evidence>
<evidence type="ECO:0000313" key="16">
    <source>
        <dbReference type="Proteomes" id="UP000250028"/>
    </source>
</evidence>
<evidence type="ECO:0000256" key="11">
    <source>
        <dbReference type="RuleBase" id="RU000508"/>
    </source>
</evidence>
<dbReference type="GO" id="GO:0006002">
    <property type="term" value="P:fructose 6-phosphate metabolic process"/>
    <property type="evidence" value="ECO:0007669"/>
    <property type="project" value="TreeGrafter"/>
</dbReference>
<dbReference type="Proteomes" id="UP000250028">
    <property type="component" value="Unassembled WGS sequence"/>
</dbReference>
<dbReference type="Pfam" id="PF00316">
    <property type="entry name" value="FBPase"/>
    <property type="match status" value="1"/>
</dbReference>
<feature type="binding site" evidence="10">
    <location>
        <position position="113"/>
    </location>
    <ligand>
        <name>Mg(2+)</name>
        <dbReference type="ChEBI" id="CHEBI:18420"/>
        <label>1</label>
    </ligand>
</feature>
<evidence type="ECO:0000259" key="14">
    <source>
        <dbReference type="Pfam" id="PF18913"/>
    </source>
</evidence>
<reference evidence="16" key="1">
    <citation type="submission" date="2016-10" db="EMBL/GenBank/DDBJ databases">
        <authorList>
            <person name="Varghese N."/>
            <person name="Submissions S."/>
        </authorList>
    </citation>
    <scope>NUCLEOTIDE SEQUENCE [LARGE SCALE GENOMIC DNA]</scope>
    <source>
        <strain evidence="16">DSM 22951</strain>
    </source>
</reference>
<comment type="similarity">
    <text evidence="2 10 11">Belongs to the FBPase class 1 family.</text>
</comment>
<dbReference type="NCBIfam" id="NF006780">
    <property type="entry name" value="PRK09293.1-4"/>
    <property type="match status" value="1"/>
</dbReference>
<feature type="region of interest" description="Disordered" evidence="12">
    <location>
        <begin position="1"/>
        <end position="20"/>
    </location>
</feature>
<dbReference type="InterPro" id="IPR028343">
    <property type="entry name" value="FBPtase"/>
</dbReference>
<feature type="domain" description="Fructose-1-6-bisphosphatase class I N-terminal" evidence="13">
    <location>
        <begin position="55"/>
        <end position="189"/>
    </location>
</feature>
<dbReference type="EMBL" id="UESZ01000001">
    <property type="protein sequence ID" value="SSA34315.1"/>
    <property type="molecule type" value="Genomic_DNA"/>
</dbReference>
<keyword evidence="16" id="KW-1185">Reference proteome</keyword>
<evidence type="ECO:0000256" key="4">
    <source>
        <dbReference type="ARBA" id="ARBA00022567"/>
    </source>
</evidence>
<evidence type="ECO:0000256" key="6">
    <source>
        <dbReference type="ARBA" id="ARBA00022801"/>
    </source>
</evidence>
<keyword evidence="3 10" id="KW-0963">Cytoplasm</keyword>
<dbReference type="GO" id="GO:0006094">
    <property type="term" value="P:gluconeogenesis"/>
    <property type="evidence" value="ECO:0007669"/>
    <property type="project" value="UniProtKB-UniRule"/>
</dbReference>
<feature type="binding site" evidence="10">
    <location>
        <position position="92"/>
    </location>
    <ligand>
        <name>Mg(2+)</name>
        <dbReference type="ChEBI" id="CHEBI:18420"/>
        <label>1</label>
    </ligand>
</feature>
<dbReference type="PIRSF" id="PIRSF000904">
    <property type="entry name" value="FBPtase_SBPase"/>
    <property type="match status" value="1"/>
</dbReference>
<name>A0A2Y8ZR08_9MICO</name>
<feature type="binding site" evidence="10">
    <location>
        <position position="111"/>
    </location>
    <ligand>
        <name>Mg(2+)</name>
        <dbReference type="ChEBI" id="CHEBI:18420"/>
        <label>2</label>
    </ligand>
</feature>
<evidence type="ECO:0000256" key="2">
    <source>
        <dbReference type="ARBA" id="ARBA00010941"/>
    </source>
</evidence>
<dbReference type="InterPro" id="IPR000146">
    <property type="entry name" value="FBPase_class-1"/>
</dbReference>
<dbReference type="GO" id="GO:0005829">
    <property type="term" value="C:cytosol"/>
    <property type="evidence" value="ECO:0007669"/>
    <property type="project" value="TreeGrafter"/>
</dbReference>
<evidence type="ECO:0000256" key="1">
    <source>
        <dbReference type="ARBA" id="ARBA00001273"/>
    </source>
</evidence>
<evidence type="ECO:0000256" key="10">
    <source>
        <dbReference type="HAMAP-Rule" id="MF_01855"/>
    </source>
</evidence>